<gene>
    <name evidence="9" type="ORF">GCM10009788_23230</name>
</gene>
<evidence type="ECO:0000256" key="8">
    <source>
        <dbReference type="RuleBase" id="RU368020"/>
    </source>
</evidence>
<dbReference type="RefSeq" id="WP_141005710.1">
    <property type="nucleotide sequence ID" value="NZ_BAAAOR010000016.1"/>
</dbReference>
<accession>A0ABN2AHA7</accession>
<dbReference type="Proteomes" id="UP001500842">
    <property type="component" value="Unassembled WGS sequence"/>
</dbReference>
<keyword evidence="10" id="KW-1185">Reference proteome</keyword>
<evidence type="ECO:0000256" key="4">
    <source>
        <dbReference type="ARBA" id="ARBA00022982"/>
    </source>
</evidence>
<keyword evidence="2 8" id="KW-0813">Transport</keyword>
<sequence>MSRVRVESGKCVGHGQCAMMAPEVFDLDADGYVQVVVEELGEQQALDARDAALACPEQAIAVVD</sequence>
<dbReference type="Gene3D" id="3.30.70.20">
    <property type="match status" value="1"/>
</dbReference>
<dbReference type="InterPro" id="IPR001080">
    <property type="entry name" value="3Fe4S_ferredoxin"/>
</dbReference>
<evidence type="ECO:0000256" key="1">
    <source>
        <dbReference type="ARBA" id="ARBA00001927"/>
    </source>
</evidence>
<name>A0ABN2AHA7_9ACTN</name>
<comment type="cofactor">
    <cofactor evidence="1">
        <name>[3Fe-4S] cluster</name>
        <dbReference type="ChEBI" id="CHEBI:21137"/>
    </cofactor>
</comment>
<evidence type="ECO:0000256" key="5">
    <source>
        <dbReference type="ARBA" id="ARBA00023004"/>
    </source>
</evidence>
<dbReference type="PRINTS" id="PR00352">
    <property type="entry name" value="3FE4SFRDOXIN"/>
</dbReference>
<reference evidence="9 10" key="1">
    <citation type="journal article" date="2019" name="Int. J. Syst. Evol. Microbiol.">
        <title>The Global Catalogue of Microorganisms (GCM) 10K type strain sequencing project: providing services to taxonomists for standard genome sequencing and annotation.</title>
        <authorList>
            <consortium name="The Broad Institute Genomics Platform"/>
            <consortium name="The Broad Institute Genome Sequencing Center for Infectious Disease"/>
            <person name="Wu L."/>
            <person name="Ma J."/>
        </authorList>
    </citation>
    <scope>NUCLEOTIDE SEQUENCE [LARGE SCALE GENOMIC DNA]</scope>
    <source>
        <strain evidence="9 10">JCM 14942</strain>
    </source>
</reference>
<protein>
    <recommendedName>
        <fullName evidence="8">Ferredoxin</fullName>
    </recommendedName>
</protein>
<evidence type="ECO:0000256" key="6">
    <source>
        <dbReference type="ARBA" id="ARBA00023014"/>
    </source>
</evidence>
<evidence type="ECO:0000313" key="9">
    <source>
        <dbReference type="EMBL" id="GAA1518533.1"/>
    </source>
</evidence>
<comment type="caution">
    <text evidence="9">The sequence shown here is derived from an EMBL/GenBank/DDBJ whole genome shotgun (WGS) entry which is preliminary data.</text>
</comment>
<dbReference type="SUPFAM" id="SSF54862">
    <property type="entry name" value="4Fe-4S ferredoxins"/>
    <property type="match status" value="1"/>
</dbReference>
<evidence type="ECO:0000256" key="3">
    <source>
        <dbReference type="ARBA" id="ARBA00022723"/>
    </source>
</evidence>
<comment type="function">
    <text evidence="8">Ferredoxins are iron-sulfur proteins that transfer electrons in a wide variety of metabolic reactions.</text>
</comment>
<keyword evidence="3 8" id="KW-0479">Metal-binding</keyword>
<dbReference type="PANTHER" id="PTHR36923">
    <property type="entry name" value="FERREDOXIN"/>
    <property type="match status" value="1"/>
</dbReference>
<proteinExistence type="predicted"/>
<dbReference type="Pfam" id="PF13459">
    <property type="entry name" value="Fer4_15"/>
    <property type="match status" value="1"/>
</dbReference>
<evidence type="ECO:0000313" key="10">
    <source>
        <dbReference type="Proteomes" id="UP001500842"/>
    </source>
</evidence>
<keyword evidence="5 8" id="KW-0408">Iron</keyword>
<dbReference type="EMBL" id="BAAAOR010000016">
    <property type="protein sequence ID" value="GAA1518533.1"/>
    <property type="molecule type" value="Genomic_DNA"/>
</dbReference>
<keyword evidence="7" id="KW-0003">3Fe-4S</keyword>
<keyword evidence="4 8" id="KW-0249">Electron transport</keyword>
<keyword evidence="6 8" id="KW-0411">Iron-sulfur</keyword>
<evidence type="ECO:0000256" key="7">
    <source>
        <dbReference type="ARBA" id="ARBA00023291"/>
    </source>
</evidence>
<dbReference type="PANTHER" id="PTHR36923:SF3">
    <property type="entry name" value="FERREDOXIN"/>
    <property type="match status" value="1"/>
</dbReference>
<evidence type="ECO:0000256" key="2">
    <source>
        <dbReference type="ARBA" id="ARBA00022448"/>
    </source>
</evidence>
<dbReference type="InterPro" id="IPR051269">
    <property type="entry name" value="Fe-S_cluster_ET"/>
</dbReference>
<organism evidence="9 10">
    <name type="scientific">Nocardioides humi</name>
    <dbReference type="NCBI Taxonomy" id="449461"/>
    <lineage>
        <taxon>Bacteria</taxon>
        <taxon>Bacillati</taxon>
        <taxon>Actinomycetota</taxon>
        <taxon>Actinomycetes</taxon>
        <taxon>Propionibacteriales</taxon>
        <taxon>Nocardioidaceae</taxon>
        <taxon>Nocardioides</taxon>
    </lineage>
</organism>